<dbReference type="InterPro" id="IPR005754">
    <property type="entry name" value="Sortase"/>
</dbReference>
<keyword evidence="2" id="KW-1133">Transmembrane helix</keyword>
<dbReference type="Pfam" id="PF04203">
    <property type="entry name" value="Sortase"/>
    <property type="match status" value="1"/>
</dbReference>
<accession>A0A1G2ERM7</accession>
<proteinExistence type="predicted"/>
<reference evidence="3 4" key="1">
    <citation type="journal article" date="2016" name="Nat. Commun.">
        <title>Thousands of microbial genomes shed light on interconnected biogeochemical processes in an aquifer system.</title>
        <authorList>
            <person name="Anantharaman K."/>
            <person name="Brown C.T."/>
            <person name="Hug L.A."/>
            <person name="Sharon I."/>
            <person name="Castelle C.J."/>
            <person name="Probst A.J."/>
            <person name="Thomas B.C."/>
            <person name="Singh A."/>
            <person name="Wilkins M.J."/>
            <person name="Karaoz U."/>
            <person name="Brodie E.L."/>
            <person name="Williams K.H."/>
            <person name="Hubbard S.S."/>
            <person name="Banfield J.F."/>
        </authorList>
    </citation>
    <scope>NUCLEOTIDE SEQUENCE [LARGE SCALE GENOMIC DNA]</scope>
</reference>
<evidence type="ECO:0000256" key="1">
    <source>
        <dbReference type="ARBA" id="ARBA00022801"/>
    </source>
</evidence>
<dbReference type="Gene3D" id="2.40.260.10">
    <property type="entry name" value="Sortase"/>
    <property type="match status" value="1"/>
</dbReference>
<dbReference type="InterPro" id="IPR023365">
    <property type="entry name" value="Sortase_dom-sf"/>
</dbReference>
<sequence length="226" mass="24913">MRKILGFLSAIAGVGVLVWVIYPIVGYEIMSMLRFGEYLSPIPAEEEGIYAKAAEGETDLTKASNWFVGDPPSAEVMEAQGGVRFYTLSIPTLKIKNAAVAVGGEDLSESLIQYPGTAYPGKRGNGVVFGHSVLPQFFDPEDYLTIFSTLPKIEKGDMIEANYDGINYQYVVENIFEVMPTDIEILAQNTDDSYLTLVTCVPPGHPLRPKRLIVRARLVPLGERVY</sequence>
<comment type="caution">
    <text evidence="3">The sequence shown here is derived from an EMBL/GenBank/DDBJ whole genome shotgun (WGS) entry which is preliminary data.</text>
</comment>
<protein>
    <recommendedName>
        <fullName evidence="5">Sortase</fullName>
    </recommendedName>
</protein>
<dbReference type="AlphaFoldDB" id="A0A1G2ERM7"/>
<keyword evidence="1" id="KW-0378">Hydrolase</keyword>
<evidence type="ECO:0000256" key="2">
    <source>
        <dbReference type="SAM" id="Phobius"/>
    </source>
</evidence>
<dbReference type="EMBL" id="MHMN01000033">
    <property type="protein sequence ID" value="OGZ28000.1"/>
    <property type="molecule type" value="Genomic_DNA"/>
</dbReference>
<name>A0A1G2ERM7_9BACT</name>
<keyword evidence="2" id="KW-0472">Membrane</keyword>
<evidence type="ECO:0008006" key="5">
    <source>
        <dbReference type="Google" id="ProtNLM"/>
    </source>
</evidence>
<feature type="transmembrane region" description="Helical" evidence="2">
    <location>
        <begin position="6"/>
        <end position="25"/>
    </location>
</feature>
<dbReference type="Proteomes" id="UP000176326">
    <property type="component" value="Unassembled WGS sequence"/>
</dbReference>
<dbReference type="NCBIfam" id="TIGR01076">
    <property type="entry name" value="sortase_fam"/>
    <property type="match status" value="1"/>
</dbReference>
<evidence type="ECO:0000313" key="4">
    <source>
        <dbReference type="Proteomes" id="UP000176326"/>
    </source>
</evidence>
<keyword evidence="2" id="KW-0812">Transmembrane</keyword>
<gene>
    <name evidence="3" type="ORF">A2427_03240</name>
</gene>
<organism evidence="3 4">
    <name type="scientific">Candidatus Nealsonbacteria bacterium RIFOXYC1_FULL_40_7</name>
    <dbReference type="NCBI Taxonomy" id="1801678"/>
    <lineage>
        <taxon>Bacteria</taxon>
        <taxon>Candidatus Nealsoniibacteriota</taxon>
    </lineage>
</organism>
<dbReference type="SUPFAM" id="SSF63817">
    <property type="entry name" value="Sortase"/>
    <property type="match status" value="1"/>
</dbReference>
<evidence type="ECO:0000313" key="3">
    <source>
        <dbReference type="EMBL" id="OGZ28000.1"/>
    </source>
</evidence>
<dbReference type="GO" id="GO:0016787">
    <property type="term" value="F:hydrolase activity"/>
    <property type="evidence" value="ECO:0007669"/>
    <property type="project" value="UniProtKB-KW"/>
</dbReference>